<evidence type="ECO:0000256" key="2">
    <source>
        <dbReference type="ARBA" id="ARBA00022737"/>
    </source>
</evidence>
<dbReference type="PROSITE" id="PS51450">
    <property type="entry name" value="LRR"/>
    <property type="match status" value="6"/>
</dbReference>
<keyword evidence="5" id="KW-1185">Reference proteome</keyword>
<dbReference type="Pfam" id="PF13306">
    <property type="entry name" value="LRR_5"/>
    <property type="match status" value="1"/>
</dbReference>
<dbReference type="InterPro" id="IPR032675">
    <property type="entry name" value="LRR_dom_sf"/>
</dbReference>
<dbReference type="SUPFAM" id="SSF48403">
    <property type="entry name" value="Ankyrin repeat"/>
    <property type="match status" value="1"/>
</dbReference>
<dbReference type="InterPro" id="IPR001611">
    <property type="entry name" value="Leu-rich_rpt"/>
</dbReference>
<dbReference type="SMART" id="SM00369">
    <property type="entry name" value="LRR_TYP"/>
    <property type="match status" value="18"/>
</dbReference>
<feature type="coiled-coil region" evidence="3">
    <location>
        <begin position="549"/>
        <end position="580"/>
    </location>
</feature>
<dbReference type="InterPro" id="IPR003591">
    <property type="entry name" value="Leu-rich_rpt_typical-subtyp"/>
</dbReference>
<dbReference type="SUPFAM" id="SSF52058">
    <property type="entry name" value="L domain-like"/>
    <property type="match status" value="3"/>
</dbReference>
<dbReference type="InterPro" id="IPR050333">
    <property type="entry name" value="SLRP"/>
</dbReference>
<dbReference type="EMBL" id="JADBJN010000004">
    <property type="protein sequence ID" value="KAG5668400.1"/>
    <property type="molecule type" value="Genomic_DNA"/>
</dbReference>
<keyword evidence="1" id="KW-0433">Leucine-rich repeat</keyword>
<dbReference type="SMART" id="SM00365">
    <property type="entry name" value="LRR_SD22"/>
    <property type="match status" value="12"/>
</dbReference>
<dbReference type="PANTHER" id="PTHR45712">
    <property type="entry name" value="AGAP008170-PA"/>
    <property type="match status" value="1"/>
</dbReference>
<accession>A0A9J6BFK0</accession>
<reference evidence="4" key="1">
    <citation type="submission" date="2021-03" db="EMBL/GenBank/DDBJ databases">
        <title>Chromosome level genome of the anhydrobiotic midge Polypedilum vanderplanki.</title>
        <authorList>
            <person name="Yoshida Y."/>
            <person name="Kikawada T."/>
            <person name="Gusev O."/>
        </authorList>
    </citation>
    <scope>NUCLEOTIDE SEQUENCE</scope>
    <source>
        <strain evidence="4">NIAS01</strain>
        <tissue evidence="4">Whole body or cell culture</tissue>
    </source>
</reference>
<dbReference type="Gene3D" id="1.25.40.20">
    <property type="entry name" value="Ankyrin repeat-containing domain"/>
    <property type="match status" value="1"/>
</dbReference>
<organism evidence="4 5">
    <name type="scientific">Polypedilum vanderplanki</name>
    <name type="common">Sleeping chironomid midge</name>
    <dbReference type="NCBI Taxonomy" id="319348"/>
    <lineage>
        <taxon>Eukaryota</taxon>
        <taxon>Metazoa</taxon>
        <taxon>Ecdysozoa</taxon>
        <taxon>Arthropoda</taxon>
        <taxon>Hexapoda</taxon>
        <taxon>Insecta</taxon>
        <taxon>Pterygota</taxon>
        <taxon>Neoptera</taxon>
        <taxon>Endopterygota</taxon>
        <taxon>Diptera</taxon>
        <taxon>Nematocera</taxon>
        <taxon>Chironomoidea</taxon>
        <taxon>Chironomidae</taxon>
        <taxon>Chironominae</taxon>
        <taxon>Polypedilum</taxon>
        <taxon>Polypedilum</taxon>
    </lineage>
</organism>
<keyword evidence="3" id="KW-0175">Coiled coil</keyword>
<dbReference type="SMART" id="SM00364">
    <property type="entry name" value="LRR_BAC"/>
    <property type="match status" value="6"/>
</dbReference>
<evidence type="ECO:0000256" key="3">
    <source>
        <dbReference type="SAM" id="Coils"/>
    </source>
</evidence>
<sequence>MASNNHNVFVLIKKSNSLELNTVATRNLNENETDALIELQILPVITIENFTSKEELLNKITNEQFKSHKNLIFQIEESLNQNDIFIDLNNDLETHHVFAFQSITDGKFSMLWRFKNEIFGLKMFDDINKEDLEELCKFIVEFLAKCLEQNHSGVVVNSQDKLNLSFSHLTDTNKLNLLFHAAQIGDTKVVKILLDVAFSVTYLHNDLMAIDYAYKNQKFETVLELLKLNSPFPELAIDECSQDLKDFIEMTEIFHKNLEDENIEEISQILTQHPNLRYFYNLNNRSAASEAIRNKKFDVYELFVSKNIYLATWEEMDKITVGFTNEELNKLGEIHFHSKKSIQESHITALMSKASVGSDVFDVQDKLDYIHKAFRVLNNFMAIQILFKIAALLSDLQIIFDFNRKSVEYLDPTQDRGTLGLFYGNGRIYVGAKQLLDPKTEHEVFATIAHEFCHFVLYNIFGKDAKPYDENDEKTAEEFETISQECKLKKSVDKIIKVVYECYKPEMFHAELIVRIPHFFAHYHNKAEVIELLRMEFKSLFDFYELNLMPKLEDALLKLKKKAEEEKREKDRKISMLKKALIIVFISMSSVAILIFCILYDSVYTPHTWENLSPEQKELIFNSKVKFDGHEMNFSYLFGRNESNEVFKVLKPQHFEKLLEKNEMLDLADAENEFLATGNYFHLIYGNTSSYLCCIFENYYALNRMMQTFIVNNGTLIYSNVTKVHSQYQSDEVEQFLILNSCIEGCEDNIKNLPISLSVIFPNLIAYSVQHFSVKHLKRHNFENLIKLLYLSLFDNLIEIIDENAFNDLVELKYLELNTNKIQFLDSQIFKNNLNLLFLSLSNNQIKNLNSLHFNNLVKLSYLYLSENNLNELDPNVLKNLVNLDYLSLFRNQFNLLKENIFKNLAKLNIIDLGENQLTTLNENIFNFNNKLEIIYLDNNRISSLNSSIFENKPNLYCVNLQLNVCINKEYGSRATLMGIEEKNQLKRDIEEYCSSNTALIDGKIEISKCCLWEENDFVINQHFQTFRVDYGTKILTNISTFHIKYKSYKTKQIYILSWCKNYDCNDKSYIKFLPIGTHEIFPNVIAYFAQHYEVKNLYYINFKKLKKIQYLNFRDNLIENIEENSFKYLRNLKYISLYQNKIKYLNSKIFENNLKLERLELTLNQITSLNFILSKNLKQLYLCNNNLTELDSNDFQFLINLEVLHLCGNQITSLPDNIFDNLLNLTYINLASNQLSMIDENIFTNNQKLENIELDSNEIRKLSIKTFDNKPNLIWINLKSNICIKLEFGVKKSIMKFKEEEKYRLQEEINKTCSNYKEFIDGLFYDTQCCLWKENESVIDQKLRTFYFSDGTKIHTDTAEVHSKYQNKNVKIVYINNNCVTVQCGSKQNVKYLPINVYKSFPNIIAYYAVSYSIKHVMRKHFEKLNYLQFFDLQDNLIDAIDEDSFDDLTELKYIIFAVNKIKYMSTRTFKNNLKLERINFSTNQIASITSEHFKYLKSLTYLSLCDNNLTEIELNMFDNLVKLEELYLCNNFLTSLPNNIFEKMTSLTIIHLANNHLITLDENIFNKNYNLNQIELSNNKISKLSSKIFDQNPNIISVDLRLNLCINKYYGMGKLYDKITQIQKKQLKQDINRNCS</sequence>
<keyword evidence="2" id="KW-0677">Repeat</keyword>
<comment type="caution">
    <text evidence="4">The sequence shown here is derived from an EMBL/GenBank/DDBJ whole genome shotgun (WGS) entry which is preliminary data.</text>
</comment>
<evidence type="ECO:0000313" key="4">
    <source>
        <dbReference type="EMBL" id="KAG5668400.1"/>
    </source>
</evidence>
<gene>
    <name evidence="4" type="ORF">PVAND_016340</name>
</gene>
<dbReference type="Proteomes" id="UP001107558">
    <property type="component" value="Chromosome 4"/>
</dbReference>
<evidence type="ECO:0000256" key="1">
    <source>
        <dbReference type="ARBA" id="ARBA00022614"/>
    </source>
</evidence>
<protein>
    <submittedName>
        <fullName evidence="4">Uncharacterized protein</fullName>
    </submittedName>
</protein>
<dbReference type="Pfam" id="PF13855">
    <property type="entry name" value="LRR_8"/>
    <property type="match status" value="3"/>
</dbReference>
<dbReference type="Gene3D" id="3.80.10.10">
    <property type="entry name" value="Ribonuclease Inhibitor"/>
    <property type="match status" value="3"/>
</dbReference>
<dbReference type="OrthoDB" id="7783855at2759"/>
<proteinExistence type="predicted"/>
<dbReference type="InterPro" id="IPR036770">
    <property type="entry name" value="Ankyrin_rpt-contain_sf"/>
</dbReference>
<evidence type="ECO:0000313" key="5">
    <source>
        <dbReference type="Proteomes" id="UP001107558"/>
    </source>
</evidence>
<dbReference type="InterPro" id="IPR026906">
    <property type="entry name" value="LRR_5"/>
</dbReference>
<dbReference type="PANTHER" id="PTHR45712:SF22">
    <property type="entry name" value="INSULIN-LIKE GROWTH FACTOR-BINDING PROTEIN COMPLEX ACID LABILE SUBUNIT"/>
    <property type="match status" value="1"/>
</dbReference>
<name>A0A9J6BFK0_POLVA</name>